<dbReference type="RefSeq" id="YP_013605257.1">
    <property type="nucleotide sequence ID" value="NC_133254.1"/>
</dbReference>
<evidence type="ECO:0000256" key="1">
    <source>
        <dbReference type="ARBA" id="ARBA00008857"/>
    </source>
</evidence>
<comment type="similarity">
    <text evidence="1">Belongs to the 'phage' integrase family.</text>
</comment>
<dbReference type="Proteomes" id="UP001303695">
    <property type="component" value="Segment"/>
</dbReference>
<evidence type="ECO:0000313" key="4">
    <source>
        <dbReference type="Proteomes" id="UP001303695"/>
    </source>
</evidence>
<evidence type="ECO:0000313" key="3">
    <source>
        <dbReference type="EMBL" id="DBA35477.1"/>
    </source>
</evidence>
<keyword evidence="2" id="KW-0233">DNA recombination</keyword>
<reference evidence="3 4" key="1">
    <citation type="journal article" date="2023" name="Nat. Microbiol.">
        <title>A compendium of viruses from methanogenic archaea reveals their diversity and adaptations to the gut environment.</title>
        <authorList>
            <person name="Medvedeva S."/>
            <person name="Borrel G."/>
            <person name="Krupovic M."/>
            <person name="Gribaldo S."/>
        </authorList>
    </citation>
    <scope>NUCLEOTIDE SEQUENCE [LARGE SCALE GENOMIC DNA]</scope>
</reference>
<evidence type="ECO:0000256" key="2">
    <source>
        <dbReference type="ARBA" id="ARBA00023172"/>
    </source>
</evidence>
<dbReference type="GO" id="GO:0003677">
    <property type="term" value="F:DNA binding"/>
    <property type="evidence" value="ECO:0007669"/>
    <property type="project" value="InterPro"/>
</dbReference>
<proteinExistence type="inferred from homology"/>
<organism evidence="3 4">
    <name type="scientific">Caudoviricetes sp. vir249</name>
    <dbReference type="NCBI Taxonomy" id="3068355"/>
    <lineage>
        <taxon>Viruses</taxon>
        <taxon>Duplodnaviria</taxon>
        <taxon>Heunggongvirae</taxon>
        <taxon>Uroviricota</taxon>
        <taxon>Caudoviricetes</taxon>
    </lineage>
</organism>
<protein>
    <submittedName>
        <fullName evidence="3">Integrase</fullName>
    </submittedName>
</protein>
<dbReference type="GO" id="GO:0006310">
    <property type="term" value="P:DNA recombination"/>
    <property type="evidence" value="ECO:0007669"/>
    <property type="project" value="UniProtKB-KW"/>
</dbReference>
<keyword evidence="4" id="KW-1185">Reference proteome</keyword>
<dbReference type="Gene3D" id="1.10.443.10">
    <property type="entry name" value="Intergrase catalytic core"/>
    <property type="match status" value="1"/>
</dbReference>
<dbReference type="InterPro" id="IPR013762">
    <property type="entry name" value="Integrase-like_cat_sf"/>
</dbReference>
<accession>A0AA86XRY4</accession>
<dbReference type="SUPFAM" id="SSF56349">
    <property type="entry name" value="DNA breaking-rejoining enzymes"/>
    <property type="match status" value="1"/>
</dbReference>
<name>A0AA86XRY4_9CAUD</name>
<dbReference type="InterPro" id="IPR011010">
    <property type="entry name" value="DNA_brk_join_enz"/>
</dbReference>
<dbReference type="GO" id="GO:0015074">
    <property type="term" value="P:DNA integration"/>
    <property type="evidence" value="ECO:0007669"/>
    <property type="project" value="InterPro"/>
</dbReference>
<dbReference type="GeneID" id="300198880"/>
<sequence>MYKKSRVIENATAGLSERSIMTYNSAVHSYEKFHKTSMEKLVEEALNEQTERIPEHQLSLYVRLLDYRNYLMEGNIGGTISKYFQIIKTIYKRNRVTIPYIPPLNIKSIKRNPYIGFNDILTKEEIKNAISIANPQVQIRIMAMATGGYSNEETKNFTNRQFIEDLYPYHQEDDPVEALHKLSKMDNVIWETKLIRQKTKKPYYGFVNPETTQAIARLKLKEDFDLDKPLFKYNKIYFAKLLKQINDTLQLGTAGGYSKLSAHALRRFNATYLKGLDLTAEESMRLSDIDELQGRGKTNTQDAYIKTNPLKQKLLYAKYMNNVSLYNQYTYHIGEDDIIVERIKEDTLKKENKKLKQTLINITNSNDGLKQYIKNVGEDNFELQLNRLLREL</sequence>
<dbReference type="EMBL" id="BK063678">
    <property type="protein sequence ID" value="DBA35477.1"/>
    <property type="molecule type" value="Genomic_DNA"/>
</dbReference>
<gene>
    <name evidence="3" type="ORF">vir249_00032</name>
</gene>